<dbReference type="Gene3D" id="1.10.520.10">
    <property type="match status" value="1"/>
</dbReference>
<keyword evidence="9" id="KW-0408">Iron</keyword>
<dbReference type="PANTHER" id="PTHR31235">
    <property type="entry name" value="PEROXIDASE 25-RELATED"/>
    <property type="match status" value="1"/>
</dbReference>
<dbReference type="GO" id="GO:0046872">
    <property type="term" value="F:metal ion binding"/>
    <property type="evidence" value="ECO:0007669"/>
    <property type="project" value="UniProtKB-KW"/>
</dbReference>
<dbReference type="SUPFAM" id="SSF48113">
    <property type="entry name" value="Heme-dependent peroxidases"/>
    <property type="match status" value="1"/>
</dbReference>
<reference evidence="12 14" key="1">
    <citation type="journal article" date="2011" name="Nature">
        <title>The Medicago genome provides insight into the evolution of rhizobial symbioses.</title>
        <authorList>
            <person name="Young N.D."/>
            <person name="Debelle F."/>
            <person name="Oldroyd G.E."/>
            <person name="Geurts R."/>
            <person name="Cannon S.B."/>
            <person name="Udvardi M.K."/>
            <person name="Benedito V.A."/>
            <person name="Mayer K.F."/>
            <person name="Gouzy J."/>
            <person name="Schoof H."/>
            <person name="Van de Peer Y."/>
            <person name="Proost S."/>
            <person name="Cook D.R."/>
            <person name="Meyers B.C."/>
            <person name="Spannagl M."/>
            <person name="Cheung F."/>
            <person name="De Mita S."/>
            <person name="Krishnakumar V."/>
            <person name="Gundlach H."/>
            <person name="Zhou S."/>
            <person name="Mudge J."/>
            <person name="Bharti A.K."/>
            <person name="Murray J.D."/>
            <person name="Naoumkina M.A."/>
            <person name="Rosen B."/>
            <person name="Silverstein K.A."/>
            <person name="Tang H."/>
            <person name="Rombauts S."/>
            <person name="Zhao P.X."/>
            <person name="Zhou P."/>
            <person name="Barbe V."/>
            <person name="Bardou P."/>
            <person name="Bechner M."/>
            <person name="Bellec A."/>
            <person name="Berger A."/>
            <person name="Berges H."/>
            <person name="Bidwell S."/>
            <person name="Bisseling T."/>
            <person name="Choisne N."/>
            <person name="Couloux A."/>
            <person name="Denny R."/>
            <person name="Deshpande S."/>
            <person name="Dai X."/>
            <person name="Doyle J.J."/>
            <person name="Dudez A.M."/>
            <person name="Farmer A.D."/>
            <person name="Fouteau S."/>
            <person name="Franken C."/>
            <person name="Gibelin C."/>
            <person name="Gish J."/>
            <person name="Goldstein S."/>
            <person name="Gonzalez A.J."/>
            <person name="Green P.J."/>
            <person name="Hallab A."/>
            <person name="Hartog M."/>
            <person name="Hua A."/>
            <person name="Humphray S.J."/>
            <person name="Jeong D.H."/>
            <person name="Jing Y."/>
            <person name="Jocker A."/>
            <person name="Kenton S.M."/>
            <person name="Kim D.J."/>
            <person name="Klee K."/>
            <person name="Lai H."/>
            <person name="Lang C."/>
            <person name="Lin S."/>
            <person name="Macmil S.L."/>
            <person name="Magdelenat G."/>
            <person name="Matthews L."/>
            <person name="McCorrison J."/>
            <person name="Monaghan E.L."/>
            <person name="Mun J.H."/>
            <person name="Najar F.Z."/>
            <person name="Nicholson C."/>
            <person name="Noirot C."/>
            <person name="O'Bleness M."/>
            <person name="Paule C.R."/>
            <person name="Poulain J."/>
            <person name="Prion F."/>
            <person name="Qin B."/>
            <person name="Qu C."/>
            <person name="Retzel E.F."/>
            <person name="Riddle C."/>
            <person name="Sallet E."/>
            <person name="Samain S."/>
            <person name="Samson N."/>
            <person name="Sanders I."/>
            <person name="Saurat O."/>
            <person name="Scarpelli C."/>
            <person name="Schiex T."/>
            <person name="Segurens B."/>
            <person name="Severin A.J."/>
            <person name="Sherrier D.J."/>
            <person name="Shi R."/>
            <person name="Sims S."/>
            <person name="Singer S.R."/>
            <person name="Sinharoy S."/>
            <person name="Sterck L."/>
            <person name="Viollet A."/>
            <person name="Wang B.B."/>
            <person name="Wang K."/>
            <person name="Wang M."/>
            <person name="Wang X."/>
            <person name="Warfsmann J."/>
            <person name="Weissenbach J."/>
            <person name="White D.D."/>
            <person name="White J.D."/>
            <person name="Wiley G.B."/>
            <person name="Wincker P."/>
            <person name="Xing Y."/>
            <person name="Yang L."/>
            <person name="Yao Z."/>
            <person name="Ying F."/>
            <person name="Zhai J."/>
            <person name="Zhou L."/>
            <person name="Zuber A."/>
            <person name="Denarie J."/>
            <person name="Dixon R.A."/>
            <person name="May G.D."/>
            <person name="Schwartz D.C."/>
            <person name="Rogers J."/>
            <person name="Quetier F."/>
            <person name="Town C.D."/>
            <person name="Roe B.A."/>
        </authorList>
    </citation>
    <scope>NUCLEOTIDE SEQUENCE [LARGE SCALE GENOMIC DNA]</scope>
    <source>
        <strain evidence="12">A17</strain>
        <strain evidence="13 14">cv. Jemalong A17</strain>
    </source>
</reference>
<dbReference type="InterPro" id="IPR010255">
    <property type="entry name" value="Haem_peroxidase_sf"/>
</dbReference>
<evidence type="ECO:0000256" key="10">
    <source>
        <dbReference type="RuleBase" id="RU004241"/>
    </source>
</evidence>
<evidence type="ECO:0000313" key="12">
    <source>
        <dbReference type="EMBL" id="AES76090.1"/>
    </source>
</evidence>
<evidence type="ECO:0000256" key="2">
    <source>
        <dbReference type="ARBA" id="ARBA00001913"/>
    </source>
</evidence>
<dbReference type="AlphaFoldDB" id="G7KQB0"/>
<reference evidence="12 14" key="2">
    <citation type="journal article" date="2014" name="BMC Genomics">
        <title>An improved genome release (version Mt4.0) for the model legume Medicago truncatula.</title>
        <authorList>
            <person name="Tang H."/>
            <person name="Krishnakumar V."/>
            <person name="Bidwell S."/>
            <person name="Rosen B."/>
            <person name="Chan A."/>
            <person name="Zhou S."/>
            <person name="Gentzbittel L."/>
            <person name="Childs K.L."/>
            <person name="Yandell M."/>
            <person name="Gundlach H."/>
            <person name="Mayer K.F."/>
            <person name="Schwartz D.C."/>
            <person name="Town C.D."/>
        </authorList>
    </citation>
    <scope>GENOME REANNOTATION</scope>
    <source>
        <strain evidence="13 14">cv. Jemalong A17</strain>
    </source>
</reference>
<sequence>MTRWFGKTTPQCKIVIKSCLVNIINAIWYRMNQLRFQIKPIHWKIIINNIIYVVFMSGSKCLSIGMEMVSTSFKLKSFTIPNLSLRGYEVIDNIKEELEKKDPDVVSCADVLAMAPMYDILKGREDGRSKLEDTFNLQAPILNASQLIRIFGQQGFYAKGLR</sequence>
<keyword evidence="5 12" id="KW-0575">Peroxidase</keyword>
<dbReference type="InterPro" id="IPR000823">
    <property type="entry name" value="Peroxidase_pln"/>
</dbReference>
<dbReference type="Proteomes" id="UP000002051">
    <property type="component" value="Chromosome 6"/>
</dbReference>
<evidence type="ECO:0000313" key="14">
    <source>
        <dbReference type="Proteomes" id="UP000002051"/>
    </source>
</evidence>
<dbReference type="EnsemblPlants" id="AES76090">
    <property type="protein sequence ID" value="AES76090"/>
    <property type="gene ID" value="MTR_6g071110"/>
</dbReference>
<proteinExistence type="inferred from homology"/>
<keyword evidence="7" id="KW-0479">Metal-binding</keyword>
<feature type="domain" description="Plant heme peroxidase family profile" evidence="11">
    <location>
        <begin position="81"/>
        <end position="162"/>
    </location>
</feature>
<dbReference type="GO" id="GO:0006950">
    <property type="term" value="P:response to stress"/>
    <property type="evidence" value="ECO:0000318"/>
    <property type="project" value="GO_Central"/>
</dbReference>
<dbReference type="EC" id="1.11.1.7" evidence="4"/>
<dbReference type="PRINTS" id="PR00461">
    <property type="entry name" value="PLPEROXIDASE"/>
</dbReference>
<keyword evidence="14" id="KW-1185">Reference proteome</keyword>
<dbReference type="PROSITE" id="PS50873">
    <property type="entry name" value="PEROXIDASE_4"/>
    <property type="match status" value="1"/>
</dbReference>
<evidence type="ECO:0000256" key="8">
    <source>
        <dbReference type="ARBA" id="ARBA00023002"/>
    </source>
</evidence>
<evidence type="ECO:0000256" key="1">
    <source>
        <dbReference type="ARBA" id="ARBA00000189"/>
    </source>
</evidence>
<evidence type="ECO:0000256" key="9">
    <source>
        <dbReference type="ARBA" id="ARBA00023004"/>
    </source>
</evidence>
<comment type="cofactor">
    <cofactor evidence="2">
        <name>Ca(2+)</name>
        <dbReference type="ChEBI" id="CHEBI:29108"/>
    </cofactor>
</comment>
<evidence type="ECO:0000256" key="5">
    <source>
        <dbReference type="ARBA" id="ARBA00022559"/>
    </source>
</evidence>
<comment type="catalytic activity">
    <reaction evidence="1">
        <text>2 a phenolic donor + H2O2 = 2 a phenolic radical donor + 2 H2O</text>
        <dbReference type="Rhea" id="RHEA:56136"/>
        <dbReference type="ChEBI" id="CHEBI:15377"/>
        <dbReference type="ChEBI" id="CHEBI:16240"/>
        <dbReference type="ChEBI" id="CHEBI:139520"/>
        <dbReference type="ChEBI" id="CHEBI:139521"/>
        <dbReference type="EC" id="1.11.1.7"/>
    </reaction>
</comment>
<dbReference type="PaxDb" id="3880-AES76090"/>
<organism evidence="12 14">
    <name type="scientific">Medicago truncatula</name>
    <name type="common">Barrel medic</name>
    <name type="synonym">Medicago tribuloides</name>
    <dbReference type="NCBI Taxonomy" id="3880"/>
    <lineage>
        <taxon>Eukaryota</taxon>
        <taxon>Viridiplantae</taxon>
        <taxon>Streptophyta</taxon>
        <taxon>Embryophyta</taxon>
        <taxon>Tracheophyta</taxon>
        <taxon>Spermatophyta</taxon>
        <taxon>Magnoliopsida</taxon>
        <taxon>eudicotyledons</taxon>
        <taxon>Gunneridae</taxon>
        <taxon>Pentapetalae</taxon>
        <taxon>rosids</taxon>
        <taxon>fabids</taxon>
        <taxon>Fabales</taxon>
        <taxon>Fabaceae</taxon>
        <taxon>Papilionoideae</taxon>
        <taxon>50 kb inversion clade</taxon>
        <taxon>NPAAA clade</taxon>
        <taxon>Hologalegina</taxon>
        <taxon>IRL clade</taxon>
        <taxon>Trifolieae</taxon>
        <taxon>Medicago</taxon>
    </lineage>
</organism>
<evidence type="ECO:0000313" key="13">
    <source>
        <dbReference type="EnsemblPlants" id="AES76090"/>
    </source>
</evidence>
<keyword evidence="8" id="KW-0560">Oxidoreductase</keyword>
<protein>
    <recommendedName>
        <fullName evidence="4">peroxidase</fullName>
        <ecNumber evidence="4">1.11.1.7</ecNumber>
    </recommendedName>
</protein>
<evidence type="ECO:0000259" key="11">
    <source>
        <dbReference type="PROSITE" id="PS50873"/>
    </source>
</evidence>
<gene>
    <name evidence="12" type="ordered locus">MTR_6g071110</name>
</gene>
<dbReference type="GO" id="GO:0140825">
    <property type="term" value="F:lactoperoxidase activity"/>
    <property type="evidence" value="ECO:0007669"/>
    <property type="project" value="UniProtKB-EC"/>
</dbReference>
<evidence type="ECO:0000256" key="4">
    <source>
        <dbReference type="ARBA" id="ARBA00012313"/>
    </source>
</evidence>
<dbReference type="STRING" id="3880.G7KQB0"/>
<evidence type="ECO:0000256" key="3">
    <source>
        <dbReference type="ARBA" id="ARBA00001970"/>
    </source>
</evidence>
<dbReference type="EMBL" id="CM001222">
    <property type="protein sequence ID" value="AES76090.1"/>
    <property type="molecule type" value="Genomic_DNA"/>
</dbReference>
<dbReference type="GO" id="GO:0006979">
    <property type="term" value="P:response to oxidative stress"/>
    <property type="evidence" value="ECO:0007669"/>
    <property type="project" value="InterPro"/>
</dbReference>
<reference evidence="13" key="3">
    <citation type="submission" date="2015-04" db="UniProtKB">
        <authorList>
            <consortium name="EnsemblPlants"/>
        </authorList>
    </citation>
    <scope>IDENTIFICATION</scope>
    <source>
        <strain evidence="13">cv. Jemalong A17</strain>
    </source>
</reference>
<name>G7KQB0_MEDTR</name>
<dbReference type="GO" id="GO:0020037">
    <property type="term" value="F:heme binding"/>
    <property type="evidence" value="ECO:0007669"/>
    <property type="project" value="InterPro"/>
</dbReference>
<dbReference type="GO" id="GO:0009505">
    <property type="term" value="C:plant-type cell wall"/>
    <property type="evidence" value="ECO:0000318"/>
    <property type="project" value="GO_Central"/>
</dbReference>
<evidence type="ECO:0000256" key="6">
    <source>
        <dbReference type="ARBA" id="ARBA00022617"/>
    </source>
</evidence>
<comment type="cofactor">
    <cofactor evidence="3">
        <name>heme b</name>
        <dbReference type="ChEBI" id="CHEBI:60344"/>
    </cofactor>
</comment>
<comment type="similarity">
    <text evidence="10">Belongs to the peroxidase family.</text>
</comment>
<keyword evidence="6" id="KW-0349">Heme</keyword>
<dbReference type="GO" id="GO:0004601">
    <property type="term" value="F:peroxidase activity"/>
    <property type="evidence" value="ECO:0000318"/>
    <property type="project" value="GO_Central"/>
</dbReference>
<evidence type="ECO:0000256" key="7">
    <source>
        <dbReference type="ARBA" id="ARBA00022723"/>
    </source>
</evidence>
<dbReference type="InterPro" id="IPR002016">
    <property type="entry name" value="Haem_peroxidase"/>
</dbReference>
<accession>G7KQB0</accession>
<dbReference type="HOGENOM" id="CLU_1637921_0_0_1"/>
<dbReference type="Pfam" id="PF00141">
    <property type="entry name" value="peroxidase"/>
    <property type="match status" value="1"/>
</dbReference>